<gene>
    <name evidence="2" type="ORF">DesfrDRAFT_3365</name>
</gene>
<sequence precursor="true">MNLAEIKRRLPPRTVGFLVAGAVIAAGFMAVFIVPDYHAAGELRRDIEHLRSSLALRRQFAPAIELLKQAREHLRQVGPVGGKGSLPLSDVGRLNTIFGDMVTPLGLRLTRVSPDPSSVTRKGLLAVRLGLSGPAEAFREFMLTLGRYGPLVTVESVSTVAGEQGREYAMKCWLAIK</sequence>
<feature type="transmembrane region" description="Helical" evidence="1">
    <location>
        <begin position="15"/>
        <end position="35"/>
    </location>
</feature>
<keyword evidence="3" id="KW-1185">Reference proteome</keyword>
<dbReference type="OrthoDB" id="5453955at2"/>
<evidence type="ECO:0008006" key="4">
    <source>
        <dbReference type="Google" id="ProtNLM"/>
    </source>
</evidence>
<organism evidence="2 3">
    <name type="scientific">Solidesulfovibrio fructosivorans JJ]</name>
    <dbReference type="NCBI Taxonomy" id="596151"/>
    <lineage>
        <taxon>Bacteria</taxon>
        <taxon>Pseudomonadati</taxon>
        <taxon>Thermodesulfobacteriota</taxon>
        <taxon>Desulfovibrionia</taxon>
        <taxon>Desulfovibrionales</taxon>
        <taxon>Desulfovibrionaceae</taxon>
        <taxon>Solidesulfovibrio</taxon>
    </lineage>
</organism>
<dbReference type="eggNOG" id="ENOG503162C">
    <property type="taxonomic scope" value="Bacteria"/>
</dbReference>
<protein>
    <recommendedName>
        <fullName evidence="4">General secretion pathway protein M</fullName>
    </recommendedName>
</protein>
<evidence type="ECO:0000313" key="3">
    <source>
        <dbReference type="Proteomes" id="UP000006250"/>
    </source>
</evidence>
<dbReference type="AlphaFoldDB" id="E1K0G5"/>
<name>E1K0G5_SOLFR</name>
<dbReference type="Proteomes" id="UP000006250">
    <property type="component" value="Unassembled WGS sequence"/>
</dbReference>
<proteinExistence type="predicted"/>
<keyword evidence="1" id="KW-0812">Transmembrane</keyword>
<dbReference type="RefSeq" id="WP_005995848.1">
    <property type="nucleotide sequence ID" value="NZ_AECZ01000030.1"/>
</dbReference>
<comment type="caution">
    <text evidence="2">The sequence shown here is derived from an EMBL/GenBank/DDBJ whole genome shotgun (WGS) entry which is preliminary data.</text>
</comment>
<keyword evidence="1" id="KW-1133">Transmembrane helix</keyword>
<keyword evidence="1" id="KW-0472">Membrane</keyword>
<evidence type="ECO:0000256" key="1">
    <source>
        <dbReference type="SAM" id="Phobius"/>
    </source>
</evidence>
<evidence type="ECO:0000313" key="2">
    <source>
        <dbReference type="EMBL" id="EFL49908.1"/>
    </source>
</evidence>
<accession>E1K0G5</accession>
<dbReference type="STRING" id="596151.DesfrDRAFT_3365"/>
<dbReference type="EMBL" id="AECZ01000030">
    <property type="protein sequence ID" value="EFL49908.1"/>
    <property type="molecule type" value="Genomic_DNA"/>
</dbReference>
<reference evidence="2 3" key="1">
    <citation type="submission" date="2010-08" db="EMBL/GenBank/DDBJ databases">
        <title>The draft genome of Desulfovibrio fructosovorans JJ.</title>
        <authorList>
            <consortium name="US DOE Joint Genome Institute (JGI-PGF)"/>
            <person name="Lucas S."/>
            <person name="Copeland A."/>
            <person name="Lapidus A."/>
            <person name="Cheng J.-F."/>
            <person name="Bruce D."/>
            <person name="Goodwin L."/>
            <person name="Pitluck S."/>
            <person name="Land M.L."/>
            <person name="Hauser L."/>
            <person name="Chang Y.-J."/>
            <person name="Jeffries C."/>
            <person name="Wall J.D."/>
            <person name="Stahl D.A."/>
            <person name="Arkin A.P."/>
            <person name="Dehal P."/>
            <person name="Stolyar S.M."/>
            <person name="Hazen T.C."/>
            <person name="Woyke T.J."/>
        </authorList>
    </citation>
    <scope>NUCLEOTIDE SEQUENCE [LARGE SCALE GENOMIC DNA]</scope>
    <source>
        <strain evidence="2 3">JJ</strain>
    </source>
</reference>